<gene>
    <name evidence="1" type="ORF">D8Y23_09000</name>
</gene>
<name>A0A443JDV3_9MICO</name>
<dbReference type="Proteomes" id="UP000285970">
    <property type="component" value="Unassembled WGS sequence"/>
</dbReference>
<evidence type="ECO:0000313" key="2">
    <source>
        <dbReference type="Proteomes" id="UP000285970"/>
    </source>
</evidence>
<protein>
    <submittedName>
        <fullName evidence="1">Uncharacterized protein</fullName>
    </submittedName>
</protein>
<dbReference type="EMBL" id="RBZY01000028">
    <property type="protein sequence ID" value="RWR18650.1"/>
    <property type="molecule type" value="Genomic_DNA"/>
</dbReference>
<reference evidence="1 2" key="1">
    <citation type="journal article" date="2018" name="Front. Microbiol.">
        <title>Novel Insights Into Bacterial Dimethylsulfoniopropionate Catabolism in the East China Sea.</title>
        <authorList>
            <person name="Liu J."/>
            <person name="Liu J."/>
            <person name="Zhang S.H."/>
            <person name="Liang J."/>
            <person name="Lin H."/>
            <person name="Song D."/>
            <person name="Yang G.P."/>
            <person name="Todd J.D."/>
            <person name="Zhang X.H."/>
        </authorList>
    </citation>
    <scope>NUCLEOTIDE SEQUENCE [LARGE SCALE GENOMIC DNA]</scope>
    <source>
        <strain evidence="1 2">ZYFD042</strain>
    </source>
</reference>
<dbReference type="AlphaFoldDB" id="A0A443JDV3"/>
<evidence type="ECO:0000313" key="1">
    <source>
        <dbReference type="EMBL" id="RWR18650.1"/>
    </source>
</evidence>
<sequence>MVIRANADLLHMSYGDYLVHLAAHQLGMPELAPQPGVTGDMLEELLVESFPQVDQVAPVSPLALVRPSSRELPTQTQIAS</sequence>
<organism evidence="1 2">
    <name type="scientific">Microbacterium enclense</name>
    <dbReference type="NCBI Taxonomy" id="993073"/>
    <lineage>
        <taxon>Bacteria</taxon>
        <taxon>Bacillati</taxon>
        <taxon>Actinomycetota</taxon>
        <taxon>Actinomycetes</taxon>
        <taxon>Micrococcales</taxon>
        <taxon>Microbacteriaceae</taxon>
        <taxon>Microbacterium</taxon>
    </lineage>
</organism>
<proteinExistence type="predicted"/>
<dbReference type="RefSeq" id="WP_108317197.1">
    <property type="nucleotide sequence ID" value="NZ_RBZY01000028.1"/>
</dbReference>
<dbReference type="OrthoDB" id="5075460at2"/>
<accession>A0A443JDV3</accession>
<comment type="caution">
    <text evidence="1">The sequence shown here is derived from an EMBL/GenBank/DDBJ whole genome shotgun (WGS) entry which is preliminary data.</text>
</comment>